<proteinExistence type="predicted"/>
<dbReference type="AlphaFoldDB" id="A0A0K1P8N1"/>
<dbReference type="STRING" id="1391653.AKJ08_0249"/>
<evidence type="ECO:0000313" key="2">
    <source>
        <dbReference type="Proteomes" id="UP000055590"/>
    </source>
</evidence>
<keyword evidence="2" id="KW-1185">Reference proteome</keyword>
<gene>
    <name evidence="1" type="ORF">AKJ08_0249</name>
</gene>
<dbReference type="Pfam" id="PF19676">
    <property type="entry name" value="DUF6178"/>
    <property type="match status" value="1"/>
</dbReference>
<organism evidence="1 2">
    <name type="scientific">Vulgatibacter incomptus</name>
    <dbReference type="NCBI Taxonomy" id="1391653"/>
    <lineage>
        <taxon>Bacteria</taxon>
        <taxon>Pseudomonadati</taxon>
        <taxon>Myxococcota</taxon>
        <taxon>Myxococcia</taxon>
        <taxon>Myxococcales</taxon>
        <taxon>Cystobacterineae</taxon>
        <taxon>Vulgatibacteraceae</taxon>
        <taxon>Vulgatibacter</taxon>
    </lineage>
</organism>
<name>A0A0K1P8N1_9BACT</name>
<evidence type="ECO:0000313" key="1">
    <source>
        <dbReference type="EMBL" id="AKU89862.1"/>
    </source>
</evidence>
<dbReference type="KEGG" id="vin:AKJ08_0249"/>
<dbReference type="RefSeq" id="WP_050724390.1">
    <property type="nucleotide sequence ID" value="NZ_CP012332.1"/>
</dbReference>
<dbReference type="Proteomes" id="UP000055590">
    <property type="component" value="Chromosome"/>
</dbReference>
<reference evidence="1 2" key="1">
    <citation type="submission" date="2015-08" db="EMBL/GenBank/DDBJ databases">
        <authorList>
            <person name="Babu N.S."/>
            <person name="Beckwith C.J."/>
            <person name="Beseler K.G."/>
            <person name="Brison A."/>
            <person name="Carone J.V."/>
            <person name="Caskin T.P."/>
            <person name="Diamond M."/>
            <person name="Durham M.E."/>
            <person name="Foxe J.M."/>
            <person name="Go M."/>
            <person name="Henderson B.A."/>
            <person name="Jones I.B."/>
            <person name="McGettigan J.A."/>
            <person name="Micheletti S.J."/>
            <person name="Nasrallah M.E."/>
            <person name="Ortiz D."/>
            <person name="Piller C.R."/>
            <person name="Privatt S.R."/>
            <person name="Schneider S.L."/>
            <person name="Sharp S."/>
            <person name="Smith T.C."/>
            <person name="Stanton J.D."/>
            <person name="Ullery H.E."/>
            <person name="Wilson R.J."/>
            <person name="Serrano M.G."/>
            <person name="Buck G."/>
            <person name="Lee V."/>
            <person name="Wang Y."/>
            <person name="Carvalho R."/>
            <person name="Voegtly L."/>
            <person name="Shi R."/>
            <person name="Duckworth R."/>
            <person name="Johnson A."/>
            <person name="Loviza R."/>
            <person name="Walstead R."/>
            <person name="Shah Z."/>
            <person name="Kiflezghi M."/>
            <person name="Wade K."/>
            <person name="Ball S.L."/>
            <person name="Bradley K.W."/>
            <person name="Asai D.J."/>
            <person name="Bowman C.A."/>
            <person name="Russell D.A."/>
            <person name="Pope W.H."/>
            <person name="Jacobs-Sera D."/>
            <person name="Hendrix R.W."/>
            <person name="Hatfull G.F."/>
        </authorList>
    </citation>
    <scope>NUCLEOTIDE SEQUENCE [LARGE SCALE GENOMIC DNA]</scope>
    <source>
        <strain evidence="1 2">DSM 27710</strain>
    </source>
</reference>
<dbReference type="EMBL" id="CP012332">
    <property type="protein sequence ID" value="AKU89862.1"/>
    <property type="molecule type" value="Genomic_DNA"/>
</dbReference>
<accession>A0A0K1P8N1</accession>
<sequence length="553" mass="59954">MSELSTQWLRSERASLAKARGRRKLDVILDSRQPEALVASLPAEDLFFAIQEIGLADSAPIVRLATPEQFRLFVDLDAWKGDEIDPEKVLLWLRLARGPEDEEYRARLAGLDLEVLELLLRGIVRVFDLEEDGEPPDELEGTIEHTAEGRFVLVYPSEGAEYAAARRLIQDLYAEDPFRAGRLLYAVRWELESELNETAWRWRNARLADLGFPSPQEAASLYAKVDPSAPLPAPGAPPDEPPGFFLASLESGTLLDRALGLLPDEARDELQLQLVAVMNASFVADRVDVSDSDAVRAQAQAVRATIELGLSQLAGDEPVRASTLLAGASLKHLFQVGFTCTLELSWKAQRLVRELPLRLAANGAFLPDAPDGDALETLLRRRPRYHGGLDGPGARAEVRAFATHDEILRAGAALDRIEALGLSLKAAGLEPARAAASVIEAWGDAGISRARFGELFVTAAAREASGLDFAFASLPASMLDEAARAAFDDDARLRPAFRQGAIAALERAAGAIEAPVRAAAEAALDRLEAEVGPQLLAEGRLDPRFAAPWIVPA</sequence>
<dbReference type="InterPro" id="IPR045750">
    <property type="entry name" value="DUF6178"/>
</dbReference>
<protein>
    <submittedName>
        <fullName evidence="1">Uncharacterized protein</fullName>
    </submittedName>
</protein>